<feature type="transmembrane region" description="Helical" evidence="5">
    <location>
        <begin position="172"/>
        <end position="190"/>
    </location>
</feature>
<gene>
    <name evidence="7" type="ORF">EOE66_10710</name>
</gene>
<evidence type="ECO:0000256" key="4">
    <source>
        <dbReference type="ARBA" id="ARBA00023136"/>
    </source>
</evidence>
<comment type="caution">
    <text evidence="7">The sequence shown here is derived from an EMBL/GenBank/DDBJ whole genome shotgun (WGS) entry which is preliminary data.</text>
</comment>
<dbReference type="SUPFAM" id="SSF103481">
    <property type="entry name" value="Multidrug resistance efflux transporter EmrE"/>
    <property type="match status" value="2"/>
</dbReference>
<feature type="transmembrane region" description="Helical" evidence="5">
    <location>
        <begin position="89"/>
        <end position="108"/>
    </location>
</feature>
<evidence type="ECO:0000256" key="3">
    <source>
        <dbReference type="ARBA" id="ARBA00022989"/>
    </source>
</evidence>
<feature type="transmembrane region" description="Helical" evidence="5">
    <location>
        <begin position="27"/>
        <end position="43"/>
    </location>
</feature>
<evidence type="ECO:0000256" key="1">
    <source>
        <dbReference type="ARBA" id="ARBA00004141"/>
    </source>
</evidence>
<keyword evidence="8" id="KW-1185">Reference proteome</keyword>
<dbReference type="InterPro" id="IPR000620">
    <property type="entry name" value="EamA_dom"/>
</dbReference>
<feature type="transmembrane region" description="Helical" evidence="5">
    <location>
        <begin position="202"/>
        <end position="219"/>
    </location>
</feature>
<feature type="transmembrane region" description="Helical" evidence="5">
    <location>
        <begin position="115"/>
        <end position="134"/>
    </location>
</feature>
<dbReference type="PANTHER" id="PTHR22911:SF6">
    <property type="entry name" value="SOLUTE CARRIER FAMILY 35 MEMBER G1"/>
    <property type="match status" value="1"/>
</dbReference>
<keyword evidence="2 5" id="KW-0812">Transmembrane</keyword>
<keyword evidence="3 5" id="KW-1133">Transmembrane helix</keyword>
<dbReference type="EMBL" id="SACR01000003">
    <property type="protein sequence ID" value="RVU46633.1"/>
    <property type="molecule type" value="Genomic_DNA"/>
</dbReference>
<feature type="transmembrane region" description="Helical" evidence="5">
    <location>
        <begin position="231"/>
        <end position="250"/>
    </location>
</feature>
<dbReference type="GO" id="GO:0016020">
    <property type="term" value="C:membrane"/>
    <property type="evidence" value="ECO:0007669"/>
    <property type="project" value="UniProtKB-SubCell"/>
</dbReference>
<evidence type="ECO:0000256" key="5">
    <source>
        <dbReference type="SAM" id="Phobius"/>
    </source>
</evidence>
<accession>A0A437RIM8</accession>
<feature type="transmembrane region" description="Helical" evidence="5">
    <location>
        <begin position="256"/>
        <end position="275"/>
    </location>
</feature>
<evidence type="ECO:0000313" key="7">
    <source>
        <dbReference type="EMBL" id="RVU46633.1"/>
    </source>
</evidence>
<dbReference type="Pfam" id="PF00892">
    <property type="entry name" value="EamA"/>
    <property type="match status" value="1"/>
</dbReference>
<evidence type="ECO:0000313" key="8">
    <source>
        <dbReference type="Proteomes" id="UP000285575"/>
    </source>
</evidence>
<feature type="transmembrane region" description="Helical" evidence="5">
    <location>
        <begin position="140"/>
        <end position="160"/>
    </location>
</feature>
<dbReference type="PANTHER" id="PTHR22911">
    <property type="entry name" value="ACYL-MALONYL CONDENSING ENZYME-RELATED"/>
    <property type="match status" value="1"/>
</dbReference>
<protein>
    <submittedName>
        <fullName evidence="7">DMT family transporter</fullName>
    </submittedName>
</protein>
<name>A0A437RIM8_9BURK</name>
<feature type="transmembrane region" description="Helical" evidence="5">
    <location>
        <begin position="63"/>
        <end position="83"/>
    </location>
</feature>
<reference evidence="7 8" key="1">
    <citation type="submission" date="2019-01" db="EMBL/GenBank/DDBJ databases">
        <authorList>
            <person name="Chen W.-M."/>
        </authorList>
    </citation>
    <scope>NUCLEOTIDE SEQUENCE [LARGE SCALE GENOMIC DNA]</scope>
    <source>
        <strain evidence="7 8">KYPY4</strain>
    </source>
</reference>
<dbReference type="InterPro" id="IPR037185">
    <property type="entry name" value="EmrE-like"/>
</dbReference>
<sequence>MLGASLLFALMAACVKLASVHYGTGEIVLYRSLIGLVLMALALRTRGLTLRTPVPGMHFWRSVSGTVALVMWFYAVSVLPLGTAMTLNYTAPVWIALFLIGGSVMLGQAQVDGRLVATVLVGFAGVALVLRPTLEPQQLWGGLVGLLSGVLSAVAYLGVTALGRAGEPSERVVLYFSATGVLAGAGLALLEGPWHAHSVQGLLLLAAIGALATGAQWLMTRAYAAGATLGIATLQYLGIAYAFVLGVWLFDDPVTTQALAGMALIIGAGVAATLLRARPQRPDANPTET</sequence>
<dbReference type="OrthoDB" id="8524934at2"/>
<evidence type="ECO:0000256" key="2">
    <source>
        <dbReference type="ARBA" id="ARBA00022692"/>
    </source>
</evidence>
<dbReference type="Proteomes" id="UP000285575">
    <property type="component" value="Unassembled WGS sequence"/>
</dbReference>
<evidence type="ECO:0000259" key="6">
    <source>
        <dbReference type="Pfam" id="PF00892"/>
    </source>
</evidence>
<keyword evidence="4 5" id="KW-0472">Membrane</keyword>
<comment type="subcellular location">
    <subcellularLocation>
        <location evidence="1">Membrane</location>
        <topology evidence="1">Multi-pass membrane protein</topology>
    </subcellularLocation>
</comment>
<organism evidence="7 8">
    <name type="scientific">Rubrivivax rivuli</name>
    <dbReference type="NCBI Taxonomy" id="1862385"/>
    <lineage>
        <taxon>Bacteria</taxon>
        <taxon>Pseudomonadati</taxon>
        <taxon>Pseudomonadota</taxon>
        <taxon>Betaproteobacteria</taxon>
        <taxon>Burkholderiales</taxon>
        <taxon>Sphaerotilaceae</taxon>
        <taxon>Rubrivivax</taxon>
    </lineage>
</organism>
<feature type="domain" description="EamA" evidence="6">
    <location>
        <begin position="1"/>
        <end position="130"/>
    </location>
</feature>
<proteinExistence type="predicted"/>
<dbReference type="AlphaFoldDB" id="A0A437RIM8"/>